<accession>A0A6A4RUH0</accession>
<feature type="compositionally biased region" description="Basic and acidic residues" evidence="3">
    <location>
        <begin position="514"/>
        <end position="543"/>
    </location>
</feature>
<sequence>MAGGGGQTPSDGGRVTGADEALWFLARARVAVAVAVIKSRPAGMSGREHAEALGRQLRSEDESWRGKAEGLQREVLRLRQELLIARATSVTQGATETAGPDRAVDDASQDLFDTSDAAPDCDSDTPELFLPDHQPAISLPEPDPQAAISLPRPPTPSCHYGRFPQEEALHSHVHFLQTLCALHRVEGSGSGLEALWFSPDGVGGAGESVLADSVCQLLCSVAAACRVPAPPCVCLGDLVPRACRAAARAMDLFCSQRRPSAEFTGRVEESLRELTGLLLHGDQPSEAAETLVTCLVTLGSSNMSRSFLIGHILSQLSAVADQLWQVFQERYEGAVRRNGTKDRYEGSVRRIGTKDRYEGTVRRIGTKDRYEGTVRRIGTKDRYEGSVRRIGTKERYEGSVRRIGTKERYEGSVRRNGTKDRYEGSVRRNGTKDRYEGSVRRIGTKDRYEGTVRRIGTKDRYEGTVRRIGTKDRYEGSVRRIGTKERYEGSVRRIGTKERYEGSVRRIGTKDRYEGSVRRNGTKDRYEGSVRRNGTKDRYEGSVRTEQTVLKYERENDQTEQMSRRNGTNGTDKRFLSSNIHRSVPTELVNLHTFILRDFSRAERHRGANKPTWNKFKQKLEAGQRAANELRPRIKRQSVCRPESRSCGDITLDPVVGSEPVDLR</sequence>
<reference evidence="4 5" key="1">
    <citation type="submission" date="2019-06" db="EMBL/GenBank/DDBJ databases">
        <title>Draft genomes of female and male turbot (Scophthalmus maximus).</title>
        <authorList>
            <person name="Xu H."/>
            <person name="Xu X.-W."/>
            <person name="Shao C."/>
            <person name="Chen S."/>
        </authorList>
    </citation>
    <scope>NUCLEOTIDE SEQUENCE [LARGE SCALE GENOMIC DNA]</scope>
    <source>
        <strain evidence="4">Ysfricsl-2016a</strain>
        <tissue evidence="4">Blood</tissue>
    </source>
</reference>
<keyword evidence="1" id="KW-0469">Meiosis</keyword>
<dbReference type="AlphaFoldDB" id="A0A6A4RUH0"/>
<dbReference type="GO" id="GO:0006310">
    <property type="term" value="P:DNA recombination"/>
    <property type="evidence" value="ECO:0007669"/>
    <property type="project" value="InterPro"/>
</dbReference>
<dbReference type="GO" id="GO:0048477">
    <property type="term" value="P:oogenesis"/>
    <property type="evidence" value="ECO:0007669"/>
    <property type="project" value="TreeGrafter"/>
</dbReference>
<organism evidence="4 5">
    <name type="scientific">Scophthalmus maximus</name>
    <name type="common">Turbot</name>
    <name type="synonym">Psetta maxima</name>
    <dbReference type="NCBI Taxonomy" id="52904"/>
    <lineage>
        <taxon>Eukaryota</taxon>
        <taxon>Metazoa</taxon>
        <taxon>Chordata</taxon>
        <taxon>Craniata</taxon>
        <taxon>Vertebrata</taxon>
        <taxon>Euteleostomi</taxon>
        <taxon>Actinopterygii</taxon>
        <taxon>Neopterygii</taxon>
        <taxon>Teleostei</taxon>
        <taxon>Neoteleostei</taxon>
        <taxon>Acanthomorphata</taxon>
        <taxon>Carangaria</taxon>
        <taxon>Pleuronectiformes</taxon>
        <taxon>Pleuronectoidei</taxon>
        <taxon>Scophthalmidae</taxon>
        <taxon>Scophthalmus</taxon>
    </lineage>
</organism>
<dbReference type="Pfam" id="PF13971">
    <property type="entry name" value="Mei4"/>
    <property type="match status" value="1"/>
</dbReference>
<name>A0A6A4RUH0_SCOMX</name>
<dbReference type="Proteomes" id="UP000438429">
    <property type="component" value="Unassembled WGS sequence"/>
</dbReference>
<feature type="region of interest" description="Disordered" evidence="3">
    <location>
        <begin position="410"/>
        <end position="430"/>
    </location>
</feature>
<dbReference type="GO" id="GO:0000800">
    <property type="term" value="C:lateral element"/>
    <property type="evidence" value="ECO:0007669"/>
    <property type="project" value="TreeGrafter"/>
</dbReference>
<dbReference type="InterPro" id="IPR025888">
    <property type="entry name" value="MEI4"/>
</dbReference>
<evidence type="ECO:0000313" key="4">
    <source>
        <dbReference type="EMBL" id="KAF0023987.1"/>
    </source>
</evidence>
<evidence type="ECO:0000256" key="3">
    <source>
        <dbReference type="SAM" id="MobiDB-lite"/>
    </source>
</evidence>
<dbReference type="GO" id="GO:0007129">
    <property type="term" value="P:homologous chromosome pairing at meiosis"/>
    <property type="evidence" value="ECO:0007669"/>
    <property type="project" value="TreeGrafter"/>
</dbReference>
<comment type="caution">
    <text evidence="4">The sequence shown here is derived from an EMBL/GenBank/DDBJ whole genome shotgun (WGS) entry which is preliminary data.</text>
</comment>
<evidence type="ECO:0000256" key="2">
    <source>
        <dbReference type="ARBA" id="ARBA00093453"/>
    </source>
</evidence>
<evidence type="ECO:0000313" key="5">
    <source>
        <dbReference type="Proteomes" id="UP000438429"/>
    </source>
</evidence>
<protein>
    <submittedName>
        <fullName evidence="4">Uncharacterized protein</fullName>
    </submittedName>
</protein>
<feature type="compositionally biased region" description="Polar residues" evidence="3">
    <location>
        <begin position="559"/>
        <end position="575"/>
    </location>
</feature>
<gene>
    <name evidence="4" type="ORF">F2P81_024617</name>
</gene>
<dbReference type="PANTHER" id="PTHR28575:SF1">
    <property type="entry name" value="MEIOSIS-SPECIFIC PROTEIN MEI4"/>
    <property type="match status" value="1"/>
</dbReference>
<dbReference type="EMBL" id="VEVO01000022">
    <property type="protein sequence ID" value="KAF0023987.1"/>
    <property type="molecule type" value="Genomic_DNA"/>
</dbReference>
<dbReference type="PANTHER" id="PTHR28575">
    <property type="entry name" value="MEIOSIS-SPECIFIC PROTEIN MEI4"/>
    <property type="match status" value="1"/>
</dbReference>
<dbReference type="GO" id="GO:0042138">
    <property type="term" value="P:meiotic DNA double-strand break formation"/>
    <property type="evidence" value="ECO:0007669"/>
    <property type="project" value="InterPro"/>
</dbReference>
<proteinExistence type="inferred from homology"/>
<feature type="region of interest" description="Disordered" evidence="3">
    <location>
        <begin position="514"/>
        <end position="575"/>
    </location>
</feature>
<comment type="similarity">
    <text evidence="2">Belongs to the MEI4L family.</text>
</comment>
<dbReference type="GO" id="GO:0007283">
    <property type="term" value="P:spermatogenesis"/>
    <property type="evidence" value="ECO:0007669"/>
    <property type="project" value="TreeGrafter"/>
</dbReference>
<evidence type="ECO:0000256" key="1">
    <source>
        <dbReference type="ARBA" id="ARBA00023254"/>
    </source>
</evidence>